<dbReference type="EMBL" id="CAFBMD010000046">
    <property type="protein sequence ID" value="CAB4896904.1"/>
    <property type="molecule type" value="Genomic_DNA"/>
</dbReference>
<keyword evidence="2" id="KW-0812">Transmembrane</keyword>
<feature type="compositionally biased region" description="Basic and acidic residues" evidence="1">
    <location>
        <begin position="48"/>
        <end position="71"/>
    </location>
</feature>
<feature type="region of interest" description="Disordered" evidence="1">
    <location>
        <begin position="23"/>
        <end position="71"/>
    </location>
</feature>
<evidence type="ECO:0000313" key="4">
    <source>
        <dbReference type="EMBL" id="CAB5038500.1"/>
    </source>
</evidence>
<reference evidence="3" key="1">
    <citation type="submission" date="2020-05" db="EMBL/GenBank/DDBJ databases">
        <authorList>
            <person name="Chiriac C."/>
            <person name="Salcher M."/>
            <person name="Ghai R."/>
            <person name="Kavagutti S V."/>
        </authorList>
    </citation>
    <scope>NUCLEOTIDE SEQUENCE</scope>
</reference>
<feature type="transmembrane region" description="Helical" evidence="2">
    <location>
        <begin position="83"/>
        <end position="102"/>
    </location>
</feature>
<evidence type="ECO:0000313" key="3">
    <source>
        <dbReference type="EMBL" id="CAB4896904.1"/>
    </source>
</evidence>
<gene>
    <name evidence="3" type="ORF">UFOPK3492_00731</name>
    <name evidence="4" type="ORF">UFOPK4234_00815</name>
</gene>
<dbReference type="EMBL" id="CAFBQA010000038">
    <property type="protein sequence ID" value="CAB5038500.1"/>
    <property type="molecule type" value="Genomic_DNA"/>
</dbReference>
<evidence type="ECO:0000256" key="2">
    <source>
        <dbReference type="SAM" id="Phobius"/>
    </source>
</evidence>
<keyword evidence="2" id="KW-0472">Membrane</keyword>
<proteinExistence type="predicted"/>
<keyword evidence="2" id="KW-1133">Transmembrane helix</keyword>
<evidence type="ECO:0000256" key="1">
    <source>
        <dbReference type="SAM" id="MobiDB-lite"/>
    </source>
</evidence>
<accession>A0A6J7FSR9</accession>
<sequence>MTSRLALKFAMLALPILGISPAAYADENPEPTSTMAPTPVQEVESQDEIEKGEKPHLGEKRPRDHRNGDEEFEEHGIFRDEEAIIALGGAFVLGAGLTYVVLRRKKREEI</sequence>
<protein>
    <submittedName>
        <fullName evidence="3">Unannotated protein</fullName>
    </submittedName>
</protein>
<organism evidence="3">
    <name type="scientific">freshwater metagenome</name>
    <dbReference type="NCBI Taxonomy" id="449393"/>
    <lineage>
        <taxon>unclassified sequences</taxon>
        <taxon>metagenomes</taxon>
        <taxon>ecological metagenomes</taxon>
    </lineage>
</organism>
<name>A0A6J7FSR9_9ZZZZ</name>
<dbReference type="AlphaFoldDB" id="A0A6J7FSR9"/>